<name>A0A380HII6_STASA</name>
<accession>A0A380HII6</accession>
<evidence type="ECO:0000259" key="1">
    <source>
        <dbReference type="PROSITE" id="PS51819"/>
    </source>
</evidence>
<dbReference type="PANTHER" id="PTHR36503:SF2">
    <property type="entry name" value="BLR2408 PROTEIN"/>
    <property type="match status" value="1"/>
</dbReference>
<organism evidence="2 3">
    <name type="scientific">Staphylococcus saprophyticus</name>
    <dbReference type="NCBI Taxonomy" id="29385"/>
    <lineage>
        <taxon>Bacteria</taxon>
        <taxon>Bacillati</taxon>
        <taxon>Bacillota</taxon>
        <taxon>Bacilli</taxon>
        <taxon>Bacillales</taxon>
        <taxon>Staphylococcaceae</taxon>
        <taxon>Staphylococcus</taxon>
    </lineage>
</organism>
<reference evidence="2 3" key="1">
    <citation type="submission" date="2018-06" db="EMBL/GenBank/DDBJ databases">
        <authorList>
            <consortium name="Pathogen Informatics"/>
            <person name="Doyle S."/>
        </authorList>
    </citation>
    <scope>NUCLEOTIDE SEQUENCE [LARGE SCALE GENOMIC DNA]</scope>
    <source>
        <strain evidence="2 3">NCTC7688</strain>
    </source>
</reference>
<dbReference type="SUPFAM" id="SSF54593">
    <property type="entry name" value="Glyoxalase/Bleomycin resistance protein/Dihydroxybiphenyl dioxygenase"/>
    <property type="match status" value="1"/>
</dbReference>
<protein>
    <submittedName>
        <fullName evidence="2">Glyoxalase</fullName>
    </submittedName>
</protein>
<dbReference type="PANTHER" id="PTHR36503">
    <property type="entry name" value="BLR2520 PROTEIN"/>
    <property type="match status" value="1"/>
</dbReference>
<feature type="domain" description="VOC" evidence="1">
    <location>
        <begin position="5"/>
        <end position="127"/>
    </location>
</feature>
<proteinExistence type="predicted"/>
<dbReference type="Proteomes" id="UP000254707">
    <property type="component" value="Unassembled WGS sequence"/>
</dbReference>
<dbReference type="Gene3D" id="3.10.180.10">
    <property type="entry name" value="2,3-Dihydroxybiphenyl 1,2-Dioxygenase, domain 1"/>
    <property type="match status" value="1"/>
</dbReference>
<dbReference type="InterPro" id="IPR037523">
    <property type="entry name" value="VOC_core"/>
</dbReference>
<dbReference type="RefSeq" id="WP_245339612.1">
    <property type="nucleotide sequence ID" value="NZ_JALKMH010000002.1"/>
</dbReference>
<evidence type="ECO:0000313" key="3">
    <source>
        <dbReference type="Proteomes" id="UP000254707"/>
    </source>
</evidence>
<dbReference type="EMBL" id="UHED01000001">
    <property type="protein sequence ID" value="SUM81924.1"/>
    <property type="molecule type" value="Genomic_DNA"/>
</dbReference>
<sequence length="127" mass="14082">MMNIQSSWLNLPVKDLKASATFFENIGFTIKKNEAVLDKMRGIETADRKIIMLIEQGQFEKVAQQSDIGRHEALVSVSVKEAAEVDDLLNLVETAGGKVLQRGTKHEGFYGGLFSDIDGHLFNIIAM</sequence>
<dbReference type="AlphaFoldDB" id="A0A380HII6"/>
<evidence type="ECO:0000313" key="2">
    <source>
        <dbReference type="EMBL" id="SUM81924.1"/>
    </source>
</evidence>
<dbReference type="Pfam" id="PF00903">
    <property type="entry name" value="Glyoxalase"/>
    <property type="match status" value="1"/>
</dbReference>
<dbReference type="InterPro" id="IPR004360">
    <property type="entry name" value="Glyas_Fos-R_dOase_dom"/>
</dbReference>
<dbReference type="PROSITE" id="PS51819">
    <property type="entry name" value="VOC"/>
    <property type="match status" value="1"/>
</dbReference>
<dbReference type="InterPro" id="IPR029068">
    <property type="entry name" value="Glyas_Bleomycin-R_OHBP_Dase"/>
</dbReference>
<gene>
    <name evidence="2" type="ORF">NCTC7688_00419</name>
</gene>